<dbReference type="Pfam" id="PF01321">
    <property type="entry name" value="Creatinase_N"/>
    <property type="match status" value="1"/>
</dbReference>
<evidence type="ECO:0000259" key="5">
    <source>
        <dbReference type="Pfam" id="PF04500"/>
    </source>
</evidence>
<feature type="domain" description="Creatinase N-terminal" evidence="4">
    <location>
        <begin position="167"/>
        <end position="268"/>
    </location>
</feature>
<dbReference type="EMBL" id="CP092878">
    <property type="protein sequence ID" value="UYV78204.1"/>
    <property type="molecule type" value="Genomic_DNA"/>
</dbReference>
<dbReference type="PANTHER" id="PTHR43763">
    <property type="entry name" value="XAA-PRO AMINOPEPTIDASE 1"/>
    <property type="match status" value="1"/>
</dbReference>
<evidence type="ECO:0000259" key="4">
    <source>
        <dbReference type="Pfam" id="PF01321"/>
    </source>
</evidence>
<keyword evidence="3" id="KW-0862">Zinc</keyword>
<protein>
    <submittedName>
        <fullName evidence="6">XPNPEP1</fullName>
    </submittedName>
</protein>
<dbReference type="InterPro" id="IPR050422">
    <property type="entry name" value="X-Pro_aminopeptidase_P"/>
</dbReference>
<dbReference type="InterPro" id="IPR000587">
    <property type="entry name" value="Creatinase_N"/>
</dbReference>
<evidence type="ECO:0000256" key="3">
    <source>
        <dbReference type="ARBA" id="ARBA00022833"/>
    </source>
</evidence>
<keyword evidence="2" id="KW-0863">Zinc-finger</keyword>
<dbReference type="SUPFAM" id="SSF53092">
    <property type="entry name" value="Creatinase/prolidase N-terminal domain"/>
    <property type="match status" value="1"/>
</dbReference>
<organism evidence="6 7">
    <name type="scientific">Cordylochernes scorpioides</name>
    <dbReference type="NCBI Taxonomy" id="51811"/>
    <lineage>
        <taxon>Eukaryota</taxon>
        <taxon>Metazoa</taxon>
        <taxon>Ecdysozoa</taxon>
        <taxon>Arthropoda</taxon>
        <taxon>Chelicerata</taxon>
        <taxon>Arachnida</taxon>
        <taxon>Pseudoscorpiones</taxon>
        <taxon>Cheliferoidea</taxon>
        <taxon>Chernetidae</taxon>
        <taxon>Cordylochernes</taxon>
    </lineage>
</organism>
<dbReference type="Pfam" id="PF16189">
    <property type="entry name" value="Creatinase_N_2"/>
    <property type="match status" value="2"/>
</dbReference>
<sequence>MDYQYVTTQRGGTALIINGHRYNKVRDGREGTIYWRCAKDRHCPGRAVTWNNRIKKVNNLHNHPPRNSAAAAAATRRFNAPPDCEALRQEDPPILENLVPSLAVLKAFMCQTWVSPYSKPQDDCTLHSFYLSLTTPPGAAPIMAKNTTSLLSKLRLLMKNSSVVKDSLEAYIIPSCDAHQSEYIAATDERRAFISGFTGSAGTAVVTSSQAALWTDGRYYLQAQQQLDQNWMLMKDGRSILSNRKCQLGLNVLPHGSRVGVDPYLISHGKLVHQSVCQPVSATTWGTDAWRPLQTRLEAGGHSLLAIRPNLVDLLWEEKPPLPSTPVFPQPLKYTGKIWQAKLYEVRKEMKKKQAQALVITALDEVACKSLPNLHSVGSCHVWCGPGFLNLRGSDIPFNPVFFSYLIITPSSVQ</sequence>
<dbReference type="InterPro" id="IPR029149">
    <property type="entry name" value="Creatin/AminoP/Spt16_N"/>
</dbReference>
<reference evidence="6 7" key="1">
    <citation type="submission" date="2022-01" db="EMBL/GenBank/DDBJ databases">
        <title>A chromosomal length assembly of Cordylochernes scorpioides.</title>
        <authorList>
            <person name="Zeh D."/>
            <person name="Zeh J."/>
        </authorList>
    </citation>
    <scope>NUCLEOTIDE SEQUENCE [LARGE SCALE GENOMIC DNA]</scope>
    <source>
        <strain evidence="6">IN4F17</strain>
        <tissue evidence="6">Whole Body</tissue>
    </source>
</reference>
<keyword evidence="7" id="KW-1185">Reference proteome</keyword>
<dbReference type="Proteomes" id="UP001235939">
    <property type="component" value="Chromosome 16"/>
</dbReference>
<feature type="domain" description="FLYWCH-type" evidence="5">
    <location>
        <begin position="5"/>
        <end position="63"/>
    </location>
</feature>
<name>A0ABY6LBH6_9ARAC</name>
<evidence type="ECO:0000313" key="7">
    <source>
        <dbReference type="Proteomes" id="UP001235939"/>
    </source>
</evidence>
<dbReference type="Gene3D" id="3.40.350.10">
    <property type="entry name" value="Creatinase/prolidase N-terminal domain"/>
    <property type="match status" value="2"/>
</dbReference>
<evidence type="ECO:0000313" key="6">
    <source>
        <dbReference type="EMBL" id="UYV78204.1"/>
    </source>
</evidence>
<keyword evidence="1" id="KW-0479">Metal-binding</keyword>
<dbReference type="PANTHER" id="PTHR43763:SF6">
    <property type="entry name" value="XAA-PRO AMINOPEPTIDASE 1"/>
    <property type="match status" value="1"/>
</dbReference>
<proteinExistence type="predicted"/>
<gene>
    <name evidence="6" type="ORF">LAZ67_16000475</name>
</gene>
<dbReference type="Gene3D" id="2.20.25.240">
    <property type="match status" value="1"/>
</dbReference>
<evidence type="ECO:0000256" key="2">
    <source>
        <dbReference type="ARBA" id="ARBA00022771"/>
    </source>
</evidence>
<accession>A0ABY6LBH6</accession>
<dbReference type="InterPro" id="IPR007588">
    <property type="entry name" value="Znf_FLYWCH"/>
</dbReference>
<evidence type="ECO:0000256" key="1">
    <source>
        <dbReference type="ARBA" id="ARBA00022723"/>
    </source>
</evidence>
<dbReference type="Pfam" id="PF04500">
    <property type="entry name" value="FLYWCH"/>
    <property type="match status" value="1"/>
</dbReference>